<proteinExistence type="predicted"/>
<gene>
    <name evidence="2" type="ORF">B7492_33555</name>
</gene>
<feature type="domain" description="Ribbon-helix-helix protein CopG" evidence="1">
    <location>
        <begin position="8"/>
        <end position="39"/>
    </location>
</feature>
<protein>
    <recommendedName>
        <fullName evidence="1">Ribbon-helix-helix protein CopG domain-containing protein</fullName>
    </recommendedName>
</protein>
<geneLocation type="plasmid" evidence="2 3">
    <name>unnamed5</name>
</geneLocation>
<sequence>MNVLIRDLDASLVKRIDELAKAKKISRQEFLHRYISNLAVLQDMKDLQDKHIELQKQSMILIKQNTQAMNRMLRVIEEIELENE</sequence>
<keyword evidence="2" id="KW-0614">Plasmid</keyword>
<dbReference type="Proteomes" id="UP000192932">
    <property type="component" value="Plasmid unnamed5"/>
</dbReference>
<evidence type="ECO:0000313" key="3">
    <source>
        <dbReference type="Proteomes" id="UP000192932"/>
    </source>
</evidence>
<dbReference type="AlphaFoldDB" id="A0A1W6AJF4"/>
<reference evidence="2 3" key="1">
    <citation type="submission" date="2017-04" db="EMBL/GenBank/DDBJ databases">
        <title>The Characteristic of a Fine Plant Growth-Promoting Rhizobacteria Bacillus mycoides Gnyt1 and its Whole Genome Sequencing Analysis.</title>
        <authorList>
            <person name="Li J.H."/>
            <person name="Yao T."/>
        </authorList>
    </citation>
    <scope>NUCLEOTIDE SEQUENCE [LARGE SCALE GENOMIC DNA]</scope>
    <source>
        <strain evidence="2 3">Gnyt1</strain>
        <plasmid evidence="3">Plasmid unnamed5</plasmid>
    </source>
</reference>
<dbReference type="InterPro" id="IPR002145">
    <property type="entry name" value="CopG"/>
</dbReference>
<evidence type="ECO:0000259" key="1">
    <source>
        <dbReference type="Pfam" id="PF01402"/>
    </source>
</evidence>
<dbReference type="EMBL" id="CP020748">
    <property type="protein sequence ID" value="ARJ25959.1"/>
    <property type="molecule type" value="Genomic_DNA"/>
</dbReference>
<organism evidence="2 3">
    <name type="scientific">Bacillus mycoides</name>
    <dbReference type="NCBI Taxonomy" id="1405"/>
    <lineage>
        <taxon>Bacteria</taxon>
        <taxon>Bacillati</taxon>
        <taxon>Bacillota</taxon>
        <taxon>Bacilli</taxon>
        <taxon>Bacillales</taxon>
        <taxon>Bacillaceae</taxon>
        <taxon>Bacillus</taxon>
        <taxon>Bacillus cereus group</taxon>
    </lineage>
</organism>
<evidence type="ECO:0000313" key="2">
    <source>
        <dbReference type="EMBL" id="ARJ25959.1"/>
    </source>
</evidence>
<dbReference type="GO" id="GO:0006355">
    <property type="term" value="P:regulation of DNA-templated transcription"/>
    <property type="evidence" value="ECO:0007669"/>
    <property type="project" value="InterPro"/>
</dbReference>
<accession>A0A1W6AJF4</accession>
<dbReference type="Pfam" id="PF01402">
    <property type="entry name" value="RHH_1"/>
    <property type="match status" value="1"/>
</dbReference>
<dbReference type="RefSeq" id="WP_085313642.1">
    <property type="nucleotide sequence ID" value="NZ_CP020748.1"/>
</dbReference>
<name>A0A1W6AJF4_BACMY</name>